<comment type="caution">
    <text evidence="2">The sequence shown here is derived from an EMBL/GenBank/DDBJ whole genome shotgun (WGS) entry which is preliminary data.</text>
</comment>
<feature type="transmembrane region" description="Helical" evidence="1">
    <location>
        <begin position="86"/>
        <end position="104"/>
    </location>
</feature>
<keyword evidence="1" id="KW-0812">Transmembrane</keyword>
<keyword evidence="1" id="KW-1133">Transmembrane helix</keyword>
<dbReference type="NCBIfam" id="NF038403">
    <property type="entry name" value="perm_prefix_1"/>
    <property type="match status" value="1"/>
</dbReference>
<feature type="transmembrane region" description="Helical" evidence="1">
    <location>
        <begin position="193"/>
        <end position="215"/>
    </location>
</feature>
<evidence type="ECO:0000313" key="3">
    <source>
        <dbReference type="Proteomes" id="UP001595699"/>
    </source>
</evidence>
<dbReference type="InterPro" id="IPR047928">
    <property type="entry name" value="Perm_prefix_1"/>
</dbReference>
<dbReference type="EMBL" id="JBHRZH010000015">
    <property type="protein sequence ID" value="MFC3762423.1"/>
    <property type="molecule type" value="Genomic_DNA"/>
</dbReference>
<dbReference type="RefSeq" id="WP_205118716.1">
    <property type="nucleotide sequence ID" value="NZ_JAFBCM010000001.1"/>
</dbReference>
<evidence type="ECO:0000256" key="1">
    <source>
        <dbReference type="SAM" id="Phobius"/>
    </source>
</evidence>
<dbReference type="Proteomes" id="UP001595699">
    <property type="component" value="Unassembled WGS sequence"/>
</dbReference>
<feature type="transmembrane region" description="Helical" evidence="1">
    <location>
        <begin position="159"/>
        <end position="181"/>
    </location>
</feature>
<protein>
    <submittedName>
        <fullName evidence="2">Permease prefix domain 1-containing protein</fullName>
    </submittedName>
</protein>
<sequence length="223" mass="23178">MISTQTSPITAYVYAVRRSLHGPRRARIDLIEELTDGLRDAAEAHRQAGLTRVDAEQRAVAESGTVAEVAAAIQPELIAKQGRRTAMLLALGMPGLVLLWDVPWKIGGPWSTATPPATLLLSDIVTWIGLSVGVVGLLAVLGLSLGARLSIPTAVVTRSLGVLGAAALAFTMVASVGMGFANPAEAMGAFMSSWIGLSVMTATLLAVPALTFSVVRSIKVVPS</sequence>
<keyword evidence="3" id="KW-1185">Reference proteome</keyword>
<gene>
    <name evidence="2" type="ORF">ACFOUW_16395</name>
</gene>
<keyword evidence="1" id="KW-0472">Membrane</keyword>
<feature type="transmembrane region" description="Helical" evidence="1">
    <location>
        <begin position="124"/>
        <end position="147"/>
    </location>
</feature>
<name>A0ABV7YC97_9ACTN</name>
<accession>A0ABV7YC97</accession>
<organism evidence="2 3">
    <name type="scientific">Tenggerimyces flavus</name>
    <dbReference type="NCBI Taxonomy" id="1708749"/>
    <lineage>
        <taxon>Bacteria</taxon>
        <taxon>Bacillati</taxon>
        <taxon>Actinomycetota</taxon>
        <taxon>Actinomycetes</taxon>
        <taxon>Propionibacteriales</taxon>
        <taxon>Nocardioidaceae</taxon>
        <taxon>Tenggerimyces</taxon>
    </lineage>
</organism>
<reference evidence="3" key="1">
    <citation type="journal article" date="2019" name="Int. J. Syst. Evol. Microbiol.">
        <title>The Global Catalogue of Microorganisms (GCM) 10K type strain sequencing project: providing services to taxonomists for standard genome sequencing and annotation.</title>
        <authorList>
            <consortium name="The Broad Institute Genomics Platform"/>
            <consortium name="The Broad Institute Genome Sequencing Center for Infectious Disease"/>
            <person name="Wu L."/>
            <person name="Ma J."/>
        </authorList>
    </citation>
    <scope>NUCLEOTIDE SEQUENCE [LARGE SCALE GENOMIC DNA]</scope>
    <source>
        <strain evidence="3">CGMCC 4.7241</strain>
    </source>
</reference>
<evidence type="ECO:0000313" key="2">
    <source>
        <dbReference type="EMBL" id="MFC3762423.1"/>
    </source>
</evidence>
<proteinExistence type="predicted"/>